<keyword evidence="1" id="KW-0812">Transmembrane</keyword>
<dbReference type="PROSITE" id="PS51257">
    <property type="entry name" value="PROKAR_LIPOPROTEIN"/>
    <property type="match status" value="1"/>
</dbReference>
<dbReference type="Proteomes" id="UP001501734">
    <property type="component" value="Unassembled WGS sequence"/>
</dbReference>
<evidence type="ECO:0000313" key="3">
    <source>
        <dbReference type="Proteomes" id="UP001501734"/>
    </source>
</evidence>
<sequence length="53" mass="5934">MESKANKFLIIFSMLALAFGCIGYVFTKNYIFLIIGVSISSLLFVFGTIFTRS</sequence>
<keyword evidence="1" id="KW-0472">Membrane</keyword>
<proteinExistence type="predicted"/>
<name>A0ABP7V7Q6_9BACI</name>
<protein>
    <recommendedName>
        <fullName evidence="4">Lipoprotein</fullName>
    </recommendedName>
</protein>
<keyword evidence="3" id="KW-1185">Reference proteome</keyword>
<keyword evidence="1" id="KW-1133">Transmembrane helix</keyword>
<reference evidence="3" key="1">
    <citation type="journal article" date="2019" name="Int. J. Syst. Evol. Microbiol.">
        <title>The Global Catalogue of Microorganisms (GCM) 10K type strain sequencing project: providing services to taxonomists for standard genome sequencing and annotation.</title>
        <authorList>
            <consortium name="The Broad Institute Genomics Platform"/>
            <consortium name="The Broad Institute Genome Sequencing Center for Infectious Disease"/>
            <person name="Wu L."/>
            <person name="Ma J."/>
        </authorList>
    </citation>
    <scope>NUCLEOTIDE SEQUENCE [LARGE SCALE GENOMIC DNA]</scope>
    <source>
        <strain evidence="3">JCM 17250</strain>
    </source>
</reference>
<organism evidence="2 3">
    <name type="scientific">Amphibacillus indicireducens</name>
    <dbReference type="NCBI Taxonomy" id="1076330"/>
    <lineage>
        <taxon>Bacteria</taxon>
        <taxon>Bacillati</taxon>
        <taxon>Bacillota</taxon>
        <taxon>Bacilli</taxon>
        <taxon>Bacillales</taxon>
        <taxon>Bacillaceae</taxon>
        <taxon>Amphibacillus</taxon>
    </lineage>
</organism>
<dbReference type="EMBL" id="BAABDL010000023">
    <property type="protein sequence ID" value="GAA4061037.1"/>
    <property type="molecule type" value="Genomic_DNA"/>
</dbReference>
<evidence type="ECO:0000313" key="2">
    <source>
        <dbReference type="EMBL" id="GAA4061037.1"/>
    </source>
</evidence>
<comment type="caution">
    <text evidence="2">The sequence shown here is derived from an EMBL/GenBank/DDBJ whole genome shotgun (WGS) entry which is preliminary data.</text>
</comment>
<feature type="transmembrane region" description="Helical" evidence="1">
    <location>
        <begin position="7"/>
        <end position="25"/>
    </location>
</feature>
<gene>
    <name evidence="2" type="ORF">GCM10022410_05150</name>
</gene>
<evidence type="ECO:0000256" key="1">
    <source>
        <dbReference type="SAM" id="Phobius"/>
    </source>
</evidence>
<evidence type="ECO:0008006" key="4">
    <source>
        <dbReference type="Google" id="ProtNLM"/>
    </source>
</evidence>
<accession>A0ABP7V7Q6</accession>
<feature type="transmembrane region" description="Helical" evidence="1">
    <location>
        <begin position="31"/>
        <end position="50"/>
    </location>
</feature>